<proteinExistence type="predicted"/>
<accession>D7SRY2</accession>
<reference evidence="2" key="1">
    <citation type="journal article" date="2007" name="Nature">
        <title>The grapevine genome sequence suggests ancestral hexaploidization in major angiosperm phyla.</title>
        <authorList>
            <consortium name="The French-Italian Public Consortium for Grapevine Genome Characterization."/>
            <person name="Jaillon O."/>
            <person name="Aury J.-M."/>
            <person name="Noel B."/>
            <person name="Policriti A."/>
            <person name="Clepet C."/>
            <person name="Casagrande A."/>
            <person name="Choisne N."/>
            <person name="Aubourg S."/>
            <person name="Vitulo N."/>
            <person name="Jubin C."/>
            <person name="Vezzi A."/>
            <person name="Legeai F."/>
            <person name="Hugueney P."/>
            <person name="Dasilva C."/>
            <person name="Horner D."/>
            <person name="Mica E."/>
            <person name="Jublot D."/>
            <person name="Poulain J."/>
            <person name="Bruyere C."/>
            <person name="Billault A."/>
            <person name="Segurens B."/>
            <person name="Gouyvenoux M."/>
            <person name="Ugarte E."/>
            <person name="Cattonaro F."/>
            <person name="Anthouard V."/>
            <person name="Vico V."/>
            <person name="Del Fabbro C."/>
            <person name="Alaux M."/>
            <person name="Di Gaspero G."/>
            <person name="Dumas V."/>
            <person name="Felice N."/>
            <person name="Paillard S."/>
            <person name="Juman I."/>
            <person name="Moroldo M."/>
            <person name="Scalabrin S."/>
            <person name="Canaguier A."/>
            <person name="Le Clainche I."/>
            <person name="Malacrida G."/>
            <person name="Durand E."/>
            <person name="Pesole G."/>
            <person name="Laucou V."/>
            <person name="Chatelet P."/>
            <person name="Merdinoglu D."/>
            <person name="Delledonne M."/>
            <person name="Pezzotti M."/>
            <person name="Lecharny A."/>
            <person name="Scarpelli C."/>
            <person name="Artiguenave F."/>
            <person name="Pe M.E."/>
            <person name="Valle G."/>
            <person name="Morgante M."/>
            <person name="Caboche M."/>
            <person name="Adam-Blondon A.-F."/>
            <person name="Weissenbach J."/>
            <person name="Quetier F."/>
            <person name="Wincker P."/>
        </authorList>
    </citation>
    <scope>NUCLEOTIDE SEQUENCE [LARGE SCALE GENOMIC DNA]</scope>
    <source>
        <strain evidence="2">cv. Pinot noir / PN40024</strain>
    </source>
</reference>
<protein>
    <submittedName>
        <fullName evidence="1">Uncharacterized protein</fullName>
    </submittedName>
</protein>
<dbReference type="HOGENOM" id="CLU_3431158_0_0_1"/>
<sequence length="18" mass="1987">MLSLNISMLSALHQQSTL</sequence>
<evidence type="ECO:0000313" key="2">
    <source>
        <dbReference type="Proteomes" id="UP000009183"/>
    </source>
</evidence>
<gene>
    <name evidence="1" type="ordered locus">VIT_09s0054g01150</name>
</gene>
<evidence type="ECO:0000313" key="1">
    <source>
        <dbReference type="EMBL" id="CBI18414.3"/>
    </source>
</evidence>
<name>D7SRY2_VITVI</name>
<dbReference type="AlphaFoldDB" id="D7SRY2"/>
<keyword evidence="2" id="KW-1185">Reference proteome</keyword>
<organism evidence="1 2">
    <name type="scientific">Vitis vinifera</name>
    <name type="common">Grape</name>
    <dbReference type="NCBI Taxonomy" id="29760"/>
    <lineage>
        <taxon>Eukaryota</taxon>
        <taxon>Viridiplantae</taxon>
        <taxon>Streptophyta</taxon>
        <taxon>Embryophyta</taxon>
        <taxon>Tracheophyta</taxon>
        <taxon>Spermatophyta</taxon>
        <taxon>Magnoliopsida</taxon>
        <taxon>eudicotyledons</taxon>
        <taxon>Gunneridae</taxon>
        <taxon>Pentapetalae</taxon>
        <taxon>rosids</taxon>
        <taxon>Vitales</taxon>
        <taxon>Vitaceae</taxon>
        <taxon>Viteae</taxon>
        <taxon>Vitis</taxon>
    </lineage>
</organism>
<dbReference type="Proteomes" id="UP000009183">
    <property type="component" value="Chromosome 9"/>
</dbReference>
<dbReference type="EMBL" id="FN594972">
    <property type="protein sequence ID" value="CBI18414.3"/>
    <property type="molecule type" value="Genomic_DNA"/>
</dbReference>
<dbReference type="InParanoid" id="D7SRY2"/>